<dbReference type="GO" id="GO:0016705">
    <property type="term" value="F:oxidoreductase activity, acting on paired donors, with incorporation or reduction of molecular oxygen"/>
    <property type="evidence" value="ECO:0007669"/>
    <property type="project" value="InterPro"/>
</dbReference>
<reference evidence="9" key="1">
    <citation type="journal article" date="2020" name="Stud. Mycol.">
        <title>101 Dothideomycetes genomes: a test case for predicting lifestyles and emergence of pathogens.</title>
        <authorList>
            <person name="Haridas S."/>
            <person name="Albert R."/>
            <person name="Binder M."/>
            <person name="Bloem J."/>
            <person name="Labutti K."/>
            <person name="Salamov A."/>
            <person name="Andreopoulos B."/>
            <person name="Baker S."/>
            <person name="Barry K."/>
            <person name="Bills G."/>
            <person name="Bluhm B."/>
            <person name="Cannon C."/>
            <person name="Castanera R."/>
            <person name="Culley D."/>
            <person name="Daum C."/>
            <person name="Ezra D."/>
            <person name="Gonzalez J."/>
            <person name="Henrissat B."/>
            <person name="Kuo A."/>
            <person name="Liang C."/>
            <person name="Lipzen A."/>
            <person name="Lutzoni F."/>
            <person name="Magnuson J."/>
            <person name="Mondo S."/>
            <person name="Nolan M."/>
            <person name="Ohm R."/>
            <person name="Pangilinan J."/>
            <person name="Park H.-J."/>
            <person name="Ramirez L."/>
            <person name="Alfaro M."/>
            <person name="Sun H."/>
            <person name="Tritt A."/>
            <person name="Yoshinaga Y."/>
            <person name="Zwiers L.-H."/>
            <person name="Turgeon B."/>
            <person name="Goodwin S."/>
            <person name="Spatafora J."/>
            <person name="Crous P."/>
            <person name="Grigoriev I."/>
        </authorList>
    </citation>
    <scope>NUCLEOTIDE SEQUENCE</scope>
    <source>
        <strain evidence="9">CBS 133067</strain>
    </source>
</reference>
<dbReference type="SUPFAM" id="SSF48264">
    <property type="entry name" value="Cytochrome P450"/>
    <property type="match status" value="1"/>
</dbReference>
<evidence type="ECO:0000256" key="6">
    <source>
        <dbReference type="PIRSR" id="PIRSR602403-1"/>
    </source>
</evidence>
<comment type="similarity">
    <text evidence="2">Belongs to the cytochrome P450 family.</text>
</comment>
<dbReference type="OrthoDB" id="1055148at2759"/>
<dbReference type="PANTHER" id="PTHR24304:SF2">
    <property type="entry name" value="24-HYDROXYCHOLESTEROL 7-ALPHA-HYDROXYLASE"/>
    <property type="match status" value="1"/>
</dbReference>
<evidence type="ECO:0000313" key="10">
    <source>
        <dbReference type="Proteomes" id="UP000799772"/>
    </source>
</evidence>
<dbReference type="Pfam" id="PF00067">
    <property type="entry name" value="p450"/>
    <property type="match status" value="1"/>
</dbReference>
<comment type="caution">
    <text evidence="9">The sequence shown here is derived from an EMBL/GenBank/DDBJ whole genome shotgun (WGS) entry which is preliminary data.</text>
</comment>
<name>A0A9P4IAW2_9PEZI</name>
<keyword evidence="5 6" id="KW-0408">Iron</keyword>
<feature type="binding site" description="axial binding residue" evidence="6">
    <location>
        <position position="453"/>
    </location>
    <ligand>
        <name>heme</name>
        <dbReference type="ChEBI" id="CHEBI:30413"/>
    </ligand>
    <ligandPart>
        <name>Fe</name>
        <dbReference type="ChEBI" id="CHEBI:18248"/>
    </ligandPart>
</feature>
<proteinExistence type="inferred from homology"/>
<dbReference type="GO" id="GO:0004497">
    <property type="term" value="F:monooxygenase activity"/>
    <property type="evidence" value="ECO:0007669"/>
    <property type="project" value="InterPro"/>
</dbReference>
<organism evidence="9 10">
    <name type="scientific">Rhizodiscina lignyota</name>
    <dbReference type="NCBI Taxonomy" id="1504668"/>
    <lineage>
        <taxon>Eukaryota</taxon>
        <taxon>Fungi</taxon>
        <taxon>Dikarya</taxon>
        <taxon>Ascomycota</taxon>
        <taxon>Pezizomycotina</taxon>
        <taxon>Dothideomycetes</taxon>
        <taxon>Pleosporomycetidae</taxon>
        <taxon>Aulographales</taxon>
        <taxon>Rhizodiscinaceae</taxon>
        <taxon>Rhizodiscina</taxon>
    </lineage>
</organism>
<keyword evidence="8" id="KW-0812">Transmembrane</keyword>
<keyword evidence="8" id="KW-1133">Transmembrane helix</keyword>
<sequence>MGLLQSISAALPLPAQENQWLVLVPSFVITTLLVTIGVLYFNYNPSIPSNAPRPFSKYSLPIIGALKFFTHREDFLFEGKKSSPNGNFSFIVGKYHVVGLSGPDGRKKFFESKELAFAEGYAALFNGGPPPKKGSDPNYDPTESAFSKHFSSRLLHMLKRDILSNGTKLLCGDTKARLLELANANVKITDPFESVYRIVFQLTMRTVGCNELAEDDVQREKVLQLYQVIEDSTTPATVIFPWFPGPAMIRRTIAGGRLYSIIQNIMDDRKKTGRRENDPLQHMMDMGDDTMAILTVVIGGLFAGLLNSGVNAAWLLVYLAANPEWQDKIRQELYDTCAKHVEDKTAPLIDQLCALDMDVWESSFPTLDMCLKDSIRIQTLGTAFRRNITGRDVKIGDEVIPNGAVVTLSFNDFHFDPEMYPDPEKWDPSRYERGEDKKQPYGWTGWGAGRHPCLGMKFAKLEMNVIIAMFLACFEYELSDKNGGPGTVPPVNRNAHSATRPQQRPYLKYKVREGAFA</sequence>
<dbReference type="GO" id="GO:0020037">
    <property type="term" value="F:heme binding"/>
    <property type="evidence" value="ECO:0007669"/>
    <property type="project" value="InterPro"/>
</dbReference>
<evidence type="ECO:0000256" key="3">
    <source>
        <dbReference type="ARBA" id="ARBA00022617"/>
    </source>
</evidence>
<protein>
    <submittedName>
        <fullName evidence="9">Cytochrome P450</fullName>
    </submittedName>
</protein>
<dbReference type="InterPro" id="IPR050529">
    <property type="entry name" value="CYP450_sterol_14alpha_dmase"/>
</dbReference>
<dbReference type="Gene3D" id="1.10.630.10">
    <property type="entry name" value="Cytochrome P450"/>
    <property type="match status" value="1"/>
</dbReference>
<dbReference type="InterPro" id="IPR036396">
    <property type="entry name" value="Cyt_P450_sf"/>
</dbReference>
<dbReference type="InterPro" id="IPR001128">
    <property type="entry name" value="Cyt_P450"/>
</dbReference>
<evidence type="ECO:0000256" key="8">
    <source>
        <dbReference type="SAM" id="Phobius"/>
    </source>
</evidence>
<gene>
    <name evidence="9" type="ORF">NA57DRAFT_40471</name>
</gene>
<keyword evidence="8" id="KW-0472">Membrane</keyword>
<evidence type="ECO:0000256" key="7">
    <source>
        <dbReference type="SAM" id="MobiDB-lite"/>
    </source>
</evidence>
<keyword evidence="10" id="KW-1185">Reference proteome</keyword>
<dbReference type="PANTHER" id="PTHR24304">
    <property type="entry name" value="CYTOCHROME P450 FAMILY 7"/>
    <property type="match status" value="1"/>
</dbReference>
<evidence type="ECO:0000256" key="5">
    <source>
        <dbReference type="ARBA" id="ARBA00023004"/>
    </source>
</evidence>
<evidence type="ECO:0000256" key="4">
    <source>
        <dbReference type="ARBA" id="ARBA00022723"/>
    </source>
</evidence>
<dbReference type="PRINTS" id="PR00465">
    <property type="entry name" value="EP450IV"/>
</dbReference>
<keyword evidence="3 6" id="KW-0349">Heme</keyword>
<comment type="cofactor">
    <cofactor evidence="1 6">
        <name>heme</name>
        <dbReference type="ChEBI" id="CHEBI:30413"/>
    </cofactor>
</comment>
<evidence type="ECO:0000313" key="9">
    <source>
        <dbReference type="EMBL" id="KAF2098210.1"/>
    </source>
</evidence>
<dbReference type="Proteomes" id="UP000799772">
    <property type="component" value="Unassembled WGS sequence"/>
</dbReference>
<accession>A0A9P4IAW2</accession>
<dbReference type="AlphaFoldDB" id="A0A9P4IAW2"/>
<evidence type="ECO:0000256" key="1">
    <source>
        <dbReference type="ARBA" id="ARBA00001971"/>
    </source>
</evidence>
<feature type="transmembrane region" description="Helical" evidence="8">
    <location>
        <begin position="292"/>
        <end position="321"/>
    </location>
</feature>
<keyword evidence="4 6" id="KW-0479">Metal-binding</keyword>
<dbReference type="InterPro" id="IPR002403">
    <property type="entry name" value="Cyt_P450_E_grp-IV"/>
</dbReference>
<feature type="transmembrane region" description="Helical" evidence="8">
    <location>
        <begin position="20"/>
        <end position="43"/>
    </location>
</feature>
<feature type="region of interest" description="Disordered" evidence="7">
    <location>
        <begin position="485"/>
        <end position="504"/>
    </location>
</feature>
<dbReference type="GO" id="GO:0005506">
    <property type="term" value="F:iron ion binding"/>
    <property type="evidence" value="ECO:0007669"/>
    <property type="project" value="InterPro"/>
</dbReference>
<evidence type="ECO:0000256" key="2">
    <source>
        <dbReference type="ARBA" id="ARBA00010617"/>
    </source>
</evidence>
<dbReference type="EMBL" id="ML978127">
    <property type="protein sequence ID" value="KAF2098210.1"/>
    <property type="molecule type" value="Genomic_DNA"/>
</dbReference>